<keyword evidence="2" id="KW-1185">Reference proteome</keyword>
<dbReference type="KEGG" id="fla:SY85_15525"/>
<accession>A0A172TX60</accession>
<dbReference type="Gene3D" id="2.40.128.640">
    <property type="match status" value="1"/>
</dbReference>
<organism evidence="1 2">
    <name type="scientific">Flavisolibacter tropicus</name>
    <dbReference type="NCBI Taxonomy" id="1492898"/>
    <lineage>
        <taxon>Bacteria</taxon>
        <taxon>Pseudomonadati</taxon>
        <taxon>Bacteroidota</taxon>
        <taxon>Chitinophagia</taxon>
        <taxon>Chitinophagales</taxon>
        <taxon>Chitinophagaceae</taxon>
        <taxon>Flavisolibacter</taxon>
    </lineage>
</organism>
<dbReference type="RefSeq" id="WP_066405819.1">
    <property type="nucleotide sequence ID" value="NZ_CP011390.1"/>
</dbReference>
<evidence type="ECO:0000313" key="1">
    <source>
        <dbReference type="EMBL" id="ANE51701.1"/>
    </source>
</evidence>
<proteinExistence type="predicted"/>
<dbReference type="Pfam" id="PF04170">
    <property type="entry name" value="NlpE"/>
    <property type="match status" value="1"/>
</dbReference>
<dbReference type="EMBL" id="CP011390">
    <property type="protein sequence ID" value="ANE51701.1"/>
    <property type="molecule type" value="Genomic_DNA"/>
</dbReference>
<evidence type="ECO:0000313" key="2">
    <source>
        <dbReference type="Proteomes" id="UP000077177"/>
    </source>
</evidence>
<name>A0A172TX60_9BACT</name>
<gene>
    <name evidence="1" type="ORF">SY85_15525</name>
</gene>
<dbReference type="AlphaFoldDB" id="A0A172TX60"/>
<reference evidence="2" key="1">
    <citation type="submission" date="2015-01" db="EMBL/GenBank/DDBJ databases">
        <title>Flavisolibacter sp./LCS9/ whole genome sequencing.</title>
        <authorList>
            <person name="Kim M.K."/>
            <person name="Srinivasan S."/>
            <person name="Lee J.-J."/>
        </authorList>
    </citation>
    <scope>NUCLEOTIDE SEQUENCE [LARGE SCALE GENOMIC DNA]</scope>
    <source>
        <strain evidence="2">LCS9</strain>
    </source>
</reference>
<dbReference type="Proteomes" id="UP000077177">
    <property type="component" value="Chromosome"/>
</dbReference>
<protein>
    <submittedName>
        <fullName evidence="1">Uncharacterized protein</fullName>
    </submittedName>
</protein>
<dbReference type="InterPro" id="IPR007298">
    <property type="entry name" value="Cu-R_lipoprotein_NlpE"/>
</dbReference>
<dbReference type="OrthoDB" id="5348860at2"/>
<sequence>MLTEDSAKPDGTEVNDTTTIISTDTAQAYSAKVLPPAAIKLPLGFYRVKVPCVNCPEVEQTVYFERNKTFLMEETDPESHSGIVRTSGSFNPAGSTVWAYKGQVVKARYTWGGDTLYYLLPNGKRLRMQKVTAAIDNDAWKKKGKEGLVFFGIGNEPFWNLEINQQEHLAFHQAEWTTPLQFDSVNVSTTEDSLVYTASLDSASIKAVIYNRFCSDGMSDYIYPNSIKVEYNGKTFKGCGIKY</sequence>
<reference evidence="1 2" key="2">
    <citation type="journal article" date="2016" name="Int. J. Syst. Evol. Microbiol.">
        <title>Flavisolibacter tropicus sp. nov., isolated from tropical soil.</title>
        <authorList>
            <person name="Lee J.J."/>
            <person name="Kang M.S."/>
            <person name="Kim G.S."/>
            <person name="Lee C.S."/>
            <person name="Lim S."/>
            <person name="Lee J."/>
            <person name="Roh S.H."/>
            <person name="Kang H."/>
            <person name="Ha J.M."/>
            <person name="Bae S."/>
            <person name="Jung H.Y."/>
            <person name="Kim M.K."/>
        </authorList>
    </citation>
    <scope>NUCLEOTIDE SEQUENCE [LARGE SCALE GENOMIC DNA]</scope>
    <source>
        <strain evidence="1 2">LCS9</strain>
    </source>
</reference>